<keyword evidence="3" id="KW-1185">Reference proteome</keyword>
<dbReference type="Proteomes" id="UP001596422">
    <property type="component" value="Unassembled WGS sequence"/>
</dbReference>
<evidence type="ECO:0000313" key="3">
    <source>
        <dbReference type="Proteomes" id="UP001596422"/>
    </source>
</evidence>
<sequence>MGRHQGQWFNLNSPFPIQLLDRAGRTLLVAIRYLDDPELIARLQARADAGVRIYLLLGEDARNRSAIEALAGRCLIRCGVKQNGTLLLLDQGADTAQGFILSGGIPDSRYWLKLTTGQCDDYFRLFCHLFWQQAGTEYLRQGQQSQQAVVSPLGTIDLNHQDALAGKLGENLRQAWSEMQYAMMSDSVSLFDLKDLPEAGRGTLICELSQLDASRAIKLGESVASLVLTEQDGMPQIVQGYDRSHWMLPSRTREQDINWCIRLAPEQLSDVSSHLARWGDAGRWQYRSRIRIADIGQPVRFADQLELEQQCLPRRSVELDPVQAPSIDDFLEASARDLAASQIRVDRERLAHVIDYKVEIRPPLRPEQAVADPLHRAWTQVRQKWSGRVDELSGMLNREASSRGGIGERILGALGSFIASQDHRRKELERELEVLASWDCALFPPSVRSERLEQLNNIAKQLHKRRERWAEKVDETRQQQEWGQKRQRLADDLRAANEAADKCRRRADENRLNSDQALEQLKKNLLDGWHAWIRDSGPQLSPQKFWDAAGMAAFDASEALAWIDKYHSQLPGDPKRTVKRLRDDYRTGQQKQERDLKELEKRQQQAVQEIARLEQALQDHGDRFQYRPSANPVELGRLLGVQDSAAIKPLLIDWPDEDLPQPGTHLVSFDRQRWLVIDSLDQLEAARQDAQRLNAIICTEKPENA</sequence>
<accession>A0ABW2A000</accession>
<organism evidence="2 3">
    <name type="scientific">Marinobacterium aestuariivivens</name>
    <dbReference type="NCBI Taxonomy" id="1698799"/>
    <lineage>
        <taxon>Bacteria</taxon>
        <taxon>Pseudomonadati</taxon>
        <taxon>Pseudomonadota</taxon>
        <taxon>Gammaproteobacteria</taxon>
        <taxon>Oceanospirillales</taxon>
        <taxon>Oceanospirillaceae</taxon>
        <taxon>Marinobacterium</taxon>
    </lineage>
</organism>
<reference evidence="3" key="1">
    <citation type="journal article" date="2019" name="Int. J. Syst. Evol. Microbiol.">
        <title>The Global Catalogue of Microorganisms (GCM) 10K type strain sequencing project: providing services to taxonomists for standard genome sequencing and annotation.</title>
        <authorList>
            <consortium name="The Broad Institute Genomics Platform"/>
            <consortium name="The Broad Institute Genome Sequencing Center for Infectious Disease"/>
            <person name="Wu L."/>
            <person name="Ma J."/>
        </authorList>
    </citation>
    <scope>NUCLEOTIDE SEQUENCE [LARGE SCALE GENOMIC DNA]</scope>
    <source>
        <strain evidence="3">NBRC 111756</strain>
    </source>
</reference>
<protein>
    <submittedName>
        <fullName evidence="2">Uncharacterized protein</fullName>
    </submittedName>
</protein>
<gene>
    <name evidence="2" type="ORF">ACFQDL_12350</name>
</gene>
<feature type="coiled-coil region" evidence="1">
    <location>
        <begin position="582"/>
        <end position="623"/>
    </location>
</feature>
<keyword evidence="1" id="KW-0175">Coiled coil</keyword>
<evidence type="ECO:0000313" key="2">
    <source>
        <dbReference type="EMBL" id="MFC6670773.1"/>
    </source>
</evidence>
<comment type="caution">
    <text evidence="2">The sequence shown here is derived from an EMBL/GenBank/DDBJ whole genome shotgun (WGS) entry which is preliminary data.</text>
</comment>
<dbReference type="EMBL" id="JBHSWE010000001">
    <property type="protein sequence ID" value="MFC6670773.1"/>
    <property type="molecule type" value="Genomic_DNA"/>
</dbReference>
<proteinExistence type="predicted"/>
<evidence type="ECO:0000256" key="1">
    <source>
        <dbReference type="SAM" id="Coils"/>
    </source>
</evidence>
<feature type="coiled-coil region" evidence="1">
    <location>
        <begin position="452"/>
        <end position="524"/>
    </location>
</feature>
<name>A0ABW2A000_9GAMM</name>
<dbReference type="SUPFAM" id="SSF56024">
    <property type="entry name" value="Phospholipase D/nuclease"/>
    <property type="match status" value="1"/>
</dbReference>